<reference evidence="3" key="1">
    <citation type="journal article" date="2017" name="Nat. Ecol. Evol.">
        <title>Genome expansion and lineage-specific genetic innovations in the forest pathogenic fungi Armillaria.</title>
        <authorList>
            <person name="Sipos G."/>
            <person name="Prasanna A.N."/>
            <person name="Walter M.C."/>
            <person name="O'Connor E."/>
            <person name="Balint B."/>
            <person name="Krizsan K."/>
            <person name="Kiss B."/>
            <person name="Hess J."/>
            <person name="Varga T."/>
            <person name="Slot J."/>
            <person name="Riley R."/>
            <person name="Boka B."/>
            <person name="Rigling D."/>
            <person name="Barry K."/>
            <person name="Lee J."/>
            <person name="Mihaltcheva S."/>
            <person name="LaButti K."/>
            <person name="Lipzen A."/>
            <person name="Waldron R."/>
            <person name="Moloney N.M."/>
            <person name="Sperisen C."/>
            <person name="Kredics L."/>
            <person name="Vagvoelgyi C."/>
            <person name="Patrignani A."/>
            <person name="Fitzpatrick D."/>
            <person name="Nagy I."/>
            <person name="Doyle S."/>
            <person name="Anderson J.B."/>
            <person name="Grigoriev I.V."/>
            <person name="Gueldener U."/>
            <person name="Muensterkoetter M."/>
            <person name="Nagy L.G."/>
        </authorList>
    </citation>
    <scope>NUCLEOTIDE SEQUENCE [LARGE SCALE GENOMIC DNA]</scope>
    <source>
        <strain evidence="3">Ar21-2</strain>
    </source>
</reference>
<dbReference type="OrthoDB" id="2535105at2759"/>
<dbReference type="EMBL" id="KZ293746">
    <property type="protein sequence ID" value="PBK80364.1"/>
    <property type="molecule type" value="Genomic_DNA"/>
</dbReference>
<organism evidence="2 3">
    <name type="scientific">Armillaria gallica</name>
    <name type="common">Bulbous honey fungus</name>
    <name type="synonym">Armillaria bulbosa</name>
    <dbReference type="NCBI Taxonomy" id="47427"/>
    <lineage>
        <taxon>Eukaryota</taxon>
        <taxon>Fungi</taxon>
        <taxon>Dikarya</taxon>
        <taxon>Basidiomycota</taxon>
        <taxon>Agaricomycotina</taxon>
        <taxon>Agaricomycetes</taxon>
        <taxon>Agaricomycetidae</taxon>
        <taxon>Agaricales</taxon>
        <taxon>Marasmiineae</taxon>
        <taxon>Physalacriaceae</taxon>
        <taxon>Armillaria</taxon>
    </lineage>
</organism>
<dbReference type="InParanoid" id="A0A2H3CGA7"/>
<feature type="transmembrane region" description="Helical" evidence="1">
    <location>
        <begin position="180"/>
        <end position="198"/>
    </location>
</feature>
<proteinExistence type="predicted"/>
<dbReference type="AlphaFoldDB" id="A0A2H3CGA7"/>
<feature type="transmembrane region" description="Helical" evidence="1">
    <location>
        <begin position="154"/>
        <end position="174"/>
    </location>
</feature>
<sequence length="224" mass="25787">MSASRVISATLANLIDCLSTWLDVMSQVMVVSSLVWCSLSILFMDILWKLNLKNHKMKLPVVVSPRQTDDTHLLRKGGRMLSTDHWTIPGDLVGRTVFKPRKDRGSFEVVWSDRSQNSPGPVNSLFGITNLKAVIYYKKYPDDWWVYRYSVASLWTLDALHVALSTHALYYYLINLFRNFAAIYYVVCFKSFLIGIACNKKDNTYMRIASWKRRLNTCGDVRVA</sequence>
<evidence type="ECO:0000313" key="2">
    <source>
        <dbReference type="EMBL" id="PBK80364.1"/>
    </source>
</evidence>
<keyword evidence="1" id="KW-0812">Transmembrane</keyword>
<keyword evidence="3" id="KW-1185">Reference proteome</keyword>
<evidence type="ECO:0000256" key="1">
    <source>
        <dbReference type="SAM" id="Phobius"/>
    </source>
</evidence>
<gene>
    <name evidence="2" type="ORF">ARMGADRAFT_1040102</name>
</gene>
<dbReference type="Proteomes" id="UP000217790">
    <property type="component" value="Unassembled WGS sequence"/>
</dbReference>
<evidence type="ECO:0000313" key="3">
    <source>
        <dbReference type="Proteomes" id="UP000217790"/>
    </source>
</evidence>
<name>A0A2H3CGA7_ARMGA</name>
<feature type="transmembrane region" description="Helical" evidence="1">
    <location>
        <begin position="28"/>
        <end position="48"/>
    </location>
</feature>
<keyword evidence="1" id="KW-1133">Transmembrane helix</keyword>
<protein>
    <submittedName>
        <fullName evidence="2">Uncharacterized protein</fullName>
    </submittedName>
</protein>
<keyword evidence="1" id="KW-0472">Membrane</keyword>
<accession>A0A2H3CGA7</accession>